<feature type="transmembrane region" description="Helical" evidence="1">
    <location>
        <begin position="50"/>
        <end position="72"/>
    </location>
</feature>
<feature type="transmembrane region" description="Helical" evidence="1">
    <location>
        <begin position="78"/>
        <end position="97"/>
    </location>
</feature>
<keyword evidence="1" id="KW-0812">Transmembrane</keyword>
<evidence type="ECO:0000256" key="1">
    <source>
        <dbReference type="SAM" id="Phobius"/>
    </source>
</evidence>
<keyword evidence="1" id="KW-0472">Membrane</keyword>
<dbReference type="AlphaFoldDB" id="A0A8F5GTU8"/>
<reference evidence="2" key="1">
    <citation type="journal article" date="2021" name="Environ. Microbiol.">
        <title>New insights into the diversity and evolution of the archaeal mobilome from three complete genomes of Saccharolobus shibatae.</title>
        <authorList>
            <person name="Medvedeva S."/>
            <person name="Brandt D."/>
            <person name="Cvirkaite-Krupovic V."/>
            <person name="Liu Y."/>
            <person name="Severinov K."/>
            <person name="Ishino S."/>
            <person name="Ishino Y."/>
            <person name="Prangishvili D."/>
            <person name="Kalinowski J."/>
            <person name="Krupovic M."/>
        </authorList>
    </citation>
    <scope>NUCLEOTIDE SEQUENCE</scope>
    <source>
        <strain evidence="2">B12</strain>
    </source>
</reference>
<feature type="transmembrane region" description="Helical" evidence="1">
    <location>
        <begin position="15"/>
        <end position="38"/>
    </location>
</feature>
<dbReference type="EMBL" id="CP077717">
    <property type="protein sequence ID" value="QXJ29265.1"/>
    <property type="molecule type" value="Genomic_DNA"/>
</dbReference>
<evidence type="ECO:0000313" key="2">
    <source>
        <dbReference type="EMBL" id="QXJ29265.1"/>
    </source>
</evidence>
<dbReference type="KEGG" id="sshi:J5U23_02134"/>
<keyword evidence="1" id="KW-1133">Transmembrane helix</keyword>
<dbReference type="Proteomes" id="UP000694018">
    <property type="component" value="Chromosome"/>
</dbReference>
<dbReference type="GeneID" id="65563623"/>
<proteinExistence type="predicted"/>
<sequence length="106" mass="11954">MVILCSILLMINNPLFLFFSILLGFPHGLLLTLSGLVIAREFKDEKYKNLANSLNMLFHYVVFIIIPLIIGLFINISIFYGILAFVVLSVSSSLLIIDQSKNNYKA</sequence>
<dbReference type="RefSeq" id="WP_218266094.1">
    <property type="nucleotide sequence ID" value="NZ_CP077717.1"/>
</dbReference>
<organism evidence="2 3">
    <name type="scientific">Saccharolobus shibatae (strain ATCC 51178 / DSM 5389 / JCM 8931 / NBRC 15437 / B12)</name>
    <name type="common">Sulfolobus shibatae</name>
    <dbReference type="NCBI Taxonomy" id="523848"/>
    <lineage>
        <taxon>Archaea</taxon>
        <taxon>Thermoproteota</taxon>
        <taxon>Thermoprotei</taxon>
        <taxon>Sulfolobales</taxon>
        <taxon>Sulfolobaceae</taxon>
        <taxon>Saccharolobus</taxon>
    </lineage>
</organism>
<name>A0A8F5GTU8_SACSH</name>
<protein>
    <submittedName>
        <fullName evidence="2">Uncharacterized protein</fullName>
    </submittedName>
</protein>
<evidence type="ECO:0000313" key="3">
    <source>
        <dbReference type="Proteomes" id="UP000694018"/>
    </source>
</evidence>
<gene>
    <name evidence="2" type="ORF">J5U23_02134</name>
</gene>
<accession>A0A8F5GTU8</accession>